<dbReference type="EMBL" id="OX395132">
    <property type="protein sequence ID" value="CAI5779809.1"/>
    <property type="molecule type" value="Genomic_DNA"/>
</dbReference>
<evidence type="ECO:0000313" key="1">
    <source>
        <dbReference type="EMBL" id="CAI5779809.1"/>
    </source>
</evidence>
<name>A0AA35KLK2_9SAUR</name>
<protein>
    <submittedName>
        <fullName evidence="1">Uncharacterized protein</fullName>
    </submittedName>
</protein>
<sequence>MQVERAGSKEEGRGQNRSFYFHVGSGCLGRRERQVAVTQLSEEALFCVTTMRLTCRSPQGAPKHQLNQSSRNHGDQWLIQLQTRMAVKMVFHD</sequence>
<reference evidence="1" key="1">
    <citation type="submission" date="2022-12" db="EMBL/GenBank/DDBJ databases">
        <authorList>
            <person name="Alioto T."/>
            <person name="Alioto T."/>
            <person name="Gomez Garrido J."/>
        </authorList>
    </citation>
    <scope>NUCLEOTIDE SEQUENCE</scope>
</reference>
<proteinExistence type="predicted"/>
<evidence type="ECO:0000313" key="2">
    <source>
        <dbReference type="Proteomes" id="UP001178461"/>
    </source>
</evidence>
<organism evidence="1 2">
    <name type="scientific">Podarcis lilfordi</name>
    <name type="common">Lilford's wall lizard</name>
    <dbReference type="NCBI Taxonomy" id="74358"/>
    <lineage>
        <taxon>Eukaryota</taxon>
        <taxon>Metazoa</taxon>
        <taxon>Chordata</taxon>
        <taxon>Craniata</taxon>
        <taxon>Vertebrata</taxon>
        <taxon>Euteleostomi</taxon>
        <taxon>Lepidosauria</taxon>
        <taxon>Squamata</taxon>
        <taxon>Bifurcata</taxon>
        <taxon>Unidentata</taxon>
        <taxon>Episquamata</taxon>
        <taxon>Laterata</taxon>
        <taxon>Lacertibaenia</taxon>
        <taxon>Lacertidae</taxon>
        <taxon>Podarcis</taxon>
    </lineage>
</organism>
<keyword evidence="2" id="KW-1185">Reference proteome</keyword>
<dbReference type="Proteomes" id="UP001178461">
    <property type="component" value="Chromosome 7"/>
</dbReference>
<dbReference type="AlphaFoldDB" id="A0AA35KLK2"/>
<gene>
    <name evidence="1" type="ORF">PODLI_1B017850</name>
</gene>
<accession>A0AA35KLK2</accession>